<evidence type="ECO:0000313" key="3">
    <source>
        <dbReference type="Proteomes" id="UP001221142"/>
    </source>
</evidence>
<dbReference type="EMBL" id="JARKIF010000009">
    <property type="protein sequence ID" value="KAJ7630234.1"/>
    <property type="molecule type" value="Genomic_DNA"/>
</dbReference>
<evidence type="ECO:0000313" key="2">
    <source>
        <dbReference type="EMBL" id="KAJ7630234.1"/>
    </source>
</evidence>
<organism evidence="2 3">
    <name type="scientific">Roridomyces roridus</name>
    <dbReference type="NCBI Taxonomy" id="1738132"/>
    <lineage>
        <taxon>Eukaryota</taxon>
        <taxon>Fungi</taxon>
        <taxon>Dikarya</taxon>
        <taxon>Basidiomycota</taxon>
        <taxon>Agaricomycotina</taxon>
        <taxon>Agaricomycetes</taxon>
        <taxon>Agaricomycetidae</taxon>
        <taxon>Agaricales</taxon>
        <taxon>Marasmiineae</taxon>
        <taxon>Mycenaceae</taxon>
        <taxon>Roridomyces</taxon>
    </lineage>
</organism>
<proteinExistence type="predicted"/>
<feature type="compositionally biased region" description="Basic residues" evidence="1">
    <location>
        <begin position="332"/>
        <end position="348"/>
    </location>
</feature>
<dbReference type="AlphaFoldDB" id="A0AAD7FKN9"/>
<sequence>MTVPKDNSVLTSAQSHHFKAVESRVITANGQQYTAAPLNGFWPPQTTQCPWTNVSAQTRAEWNAIEGPKAFIRVYGARYSSRMHQLASRIAFVIKRVVDEPDAVVRSPIPQPKGRGRFGAPWHFLLSGISSHSSLNVLTSQCMWSTSTVSFFVLPVDLAHPNYIVSLKSAPYASCESVAQCVKDKLLTIKEAILFLAERLEGDDSETAAVAMVDSIFVRSLEVDQELVFNVHCRPAPDLGLEDYLEWVGYVRSLEYETFYGRLVPRLEAEQYFCTGCKASDHPTGLCPLPLTPGWMGPSSDAFLYKDRPKRPARRFHVGGSSTRSDSGRGQKASRHRASRRRGASSPP</sequence>
<keyword evidence="3" id="KW-1185">Reference proteome</keyword>
<dbReference type="Proteomes" id="UP001221142">
    <property type="component" value="Unassembled WGS sequence"/>
</dbReference>
<reference evidence="2" key="1">
    <citation type="submission" date="2023-03" db="EMBL/GenBank/DDBJ databases">
        <title>Massive genome expansion in bonnet fungi (Mycena s.s.) driven by repeated elements and novel gene families across ecological guilds.</title>
        <authorList>
            <consortium name="Lawrence Berkeley National Laboratory"/>
            <person name="Harder C.B."/>
            <person name="Miyauchi S."/>
            <person name="Viragh M."/>
            <person name="Kuo A."/>
            <person name="Thoen E."/>
            <person name="Andreopoulos B."/>
            <person name="Lu D."/>
            <person name="Skrede I."/>
            <person name="Drula E."/>
            <person name="Henrissat B."/>
            <person name="Morin E."/>
            <person name="Kohler A."/>
            <person name="Barry K."/>
            <person name="LaButti K."/>
            <person name="Morin E."/>
            <person name="Salamov A."/>
            <person name="Lipzen A."/>
            <person name="Mereny Z."/>
            <person name="Hegedus B."/>
            <person name="Baldrian P."/>
            <person name="Stursova M."/>
            <person name="Weitz H."/>
            <person name="Taylor A."/>
            <person name="Grigoriev I.V."/>
            <person name="Nagy L.G."/>
            <person name="Martin F."/>
            <person name="Kauserud H."/>
        </authorList>
    </citation>
    <scope>NUCLEOTIDE SEQUENCE</scope>
    <source>
        <strain evidence="2">9284</strain>
    </source>
</reference>
<name>A0AAD7FKN9_9AGAR</name>
<gene>
    <name evidence="2" type="ORF">FB45DRAFT_914933</name>
</gene>
<feature type="compositionally biased region" description="Low complexity" evidence="1">
    <location>
        <begin position="319"/>
        <end position="330"/>
    </location>
</feature>
<comment type="caution">
    <text evidence="2">The sequence shown here is derived from an EMBL/GenBank/DDBJ whole genome shotgun (WGS) entry which is preliminary data.</text>
</comment>
<accession>A0AAD7FKN9</accession>
<feature type="compositionally biased region" description="Basic residues" evidence="1">
    <location>
        <begin position="308"/>
        <end position="317"/>
    </location>
</feature>
<feature type="region of interest" description="Disordered" evidence="1">
    <location>
        <begin position="307"/>
        <end position="348"/>
    </location>
</feature>
<evidence type="ECO:0000256" key="1">
    <source>
        <dbReference type="SAM" id="MobiDB-lite"/>
    </source>
</evidence>
<protein>
    <submittedName>
        <fullName evidence="2">Uncharacterized protein</fullName>
    </submittedName>
</protein>